<protein>
    <submittedName>
        <fullName evidence="5">Aldo/keto reductase</fullName>
    </submittedName>
</protein>
<dbReference type="GO" id="GO:0016616">
    <property type="term" value="F:oxidoreductase activity, acting on the CH-OH group of donors, NAD or NADP as acceptor"/>
    <property type="evidence" value="ECO:0007669"/>
    <property type="project" value="UniProtKB-ARBA"/>
</dbReference>
<dbReference type="InterPro" id="IPR023210">
    <property type="entry name" value="NADP_OxRdtase_dom"/>
</dbReference>
<dbReference type="PRINTS" id="PR00069">
    <property type="entry name" value="ALDKETRDTASE"/>
</dbReference>
<dbReference type="RefSeq" id="WP_185899308.1">
    <property type="nucleotide sequence ID" value="NZ_JACLZK010000002.1"/>
</dbReference>
<dbReference type="AlphaFoldDB" id="A0A842J6Y0"/>
<name>A0A842J6Y0_9BACT</name>
<dbReference type="SUPFAM" id="SSF51430">
    <property type="entry name" value="NAD(P)-linked oxidoreductase"/>
    <property type="match status" value="1"/>
</dbReference>
<evidence type="ECO:0000256" key="2">
    <source>
        <dbReference type="ARBA" id="ARBA00022857"/>
    </source>
</evidence>
<keyword evidence="6" id="KW-1185">Reference proteome</keyword>
<dbReference type="InterPro" id="IPR036812">
    <property type="entry name" value="NAD(P)_OxRdtase_dom_sf"/>
</dbReference>
<feature type="domain" description="NADP-dependent oxidoreductase" evidence="4">
    <location>
        <begin position="247"/>
        <end position="310"/>
    </location>
</feature>
<comment type="caution">
    <text evidence="5">The sequence shown here is derived from an EMBL/GenBank/DDBJ whole genome shotgun (WGS) entry which is preliminary data.</text>
</comment>
<dbReference type="InterPro" id="IPR020471">
    <property type="entry name" value="AKR"/>
</dbReference>
<dbReference type="EMBL" id="JACLZK010000002">
    <property type="protein sequence ID" value="MBC2883726.1"/>
    <property type="molecule type" value="Genomic_DNA"/>
</dbReference>
<proteinExistence type="inferred from homology"/>
<feature type="domain" description="NADP-dependent oxidoreductase" evidence="4">
    <location>
        <begin position="75"/>
        <end position="216"/>
    </location>
</feature>
<sequence>MKRREFIKGAATCAAGLAAGVNLFAEQTGQTSAANLTDGVDLSGAKNLGEKLAAMTPYLTLNNRILMPIIGLSADKFDGSKDQNALETALGLGYRLIDTEGDKEEGAAVAFAASGLERGQLFIQSSVGAQNTDENGMIKSFEHSLKKLNTDYVDLLLLRVGAGDASSAWRVLQRLCREGLAAAIGIRDRLGEFGAENLAKIAQGSEVKPAVYQTRSRSYLRRFTARGKVTDHDVQVQLMYEPGQELKEPALAQISEKYGKTRSQIILRWLVQHGVCAVVNFASKERLLENIDIFGFELADEDAAQVEKLWRS</sequence>
<accession>A0A842J6Y0</accession>
<dbReference type="Gene3D" id="3.20.20.100">
    <property type="entry name" value="NADP-dependent oxidoreductase domain"/>
    <property type="match status" value="1"/>
</dbReference>
<evidence type="ECO:0000256" key="1">
    <source>
        <dbReference type="ARBA" id="ARBA00007905"/>
    </source>
</evidence>
<evidence type="ECO:0000313" key="5">
    <source>
        <dbReference type="EMBL" id="MBC2883726.1"/>
    </source>
</evidence>
<reference evidence="5 6" key="1">
    <citation type="submission" date="2020-08" db="EMBL/GenBank/DDBJ databases">
        <title>Complete genome and description of Campylobacter massiliensis Marseille-Q3452 sp. nov.</title>
        <authorList>
            <person name="Antezack A."/>
        </authorList>
    </citation>
    <scope>NUCLEOTIDE SEQUENCE [LARGE SCALE GENOMIC DNA]</scope>
    <source>
        <strain evidence="5 6">Marseille-Q3452</strain>
    </source>
</reference>
<keyword evidence="2" id="KW-0521">NADP</keyword>
<gene>
    <name evidence="5" type="ORF">H7R39_10770</name>
</gene>
<comment type="similarity">
    <text evidence="1">Belongs to the aldo/keto reductase family.</text>
</comment>
<dbReference type="Pfam" id="PF00248">
    <property type="entry name" value="Aldo_ket_red"/>
    <property type="match status" value="2"/>
</dbReference>
<dbReference type="PANTHER" id="PTHR43827">
    <property type="entry name" value="2,5-DIKETO-D-GLUCONIC ACID REDUCTASE"/>
    <property type="match status" value="1"/>
</dbReference>
<evidence type="ECO:0000259" key="4">
    <source>
        <dbReference type="Pfam" id="PF00248"/>
    </source>
</evidence>
<dbReference type="Proteomes" id="UP000552683">
    <property type="component" value="Unassembled WGS sequence"/>
</dbReference>
<dbReference type="PANTHER" id="PTHR43827:SF3">
    <property type="entry name" value="NADP-DEPENDENT OXIDOREDUCTASE DOMAIN-CONTAINING PROTEIN"/>
    <property type="match status" value="1"/>
</dbReference>
<keyword evidence="3" id="KW-0560">Oxidoreductase</keyword>
<evidence type="ECO:0000313" key="6">
    <source>
        <dbReference type="Proteomes" id="UP000552683"/>
    </source>
</evidence>
<evidence type="ECO:0000256" key="3">
    <source>
        <dbReference type="ARBA" id="ARBA00023002"/>
    </source>
</evidence>
<organism evidence="5 6">
    <name type="scientific">Campylobacter massiliensis</name>
    <dbReference type="NCBI Taxonomy" id="2762557"/>
    <lineage>
        <taxon>Bacteria</taxon>
        <taxon>Pseudomonadati</taxon>
        <taxon>Campylobacterota</taxon>
        <taxon>Epsilonproteobacteria</taxon>
        <taxon>Campylobacterales</taxon>
        <taxon>Campylobacteraceae</taxon>
        <taxon>Campylobacter</taxon>
    </lineage>
</organism>